<dbReference type="STRING" id="768706.Desor_0183"/>
<evidence type="ECO:0000256" key="4">
    <source>
        <dbReference type="ARBA" id="ARBA00022729"/>
    </source>
</evidence>
<gene>
    <name evidence="11" type="ordered locus">Desor_0183</name>
</gene>
<dbReference type="InterPro" id="IPR057336">
    <property type="entry name" value="GerAC_N"/>
</dbReference>
<keyword evidence="3" id="KW-0309">Germination</keyword>
<dbReference type="Pfam" id="PF05504">
    <property type="entry name" value="Spore_GerAC"/>
    <property type="match status" value="1"/>
</dbReference>
<organism evidence="11 12">
    <name type="scientific">Desulfosporosinus orientis (strain ATCC 19365 / DSM 765 / NCIMB 8382 / VKM B-1628 / Singapore I)</name>
    <name type="common">Desulfotomaculum orientis</name>
    <dbReference type="NCBI Taxonomy" id="768706"/>
    <lineage>
        <taxon>Bacteria</taxon>
        <taxon>Bacillati</taxon>
        <taxon>Bacillota</taxon>
        <taxon>Clostridia</taxon>
        <taxon>Eubacteriales</taxon>
        <taxon>Desulfitobacteriaceae</taxon>
        <taxon>Desulfosporosinus</taxon>
    </lineage>
</organism>
<feature type="region of interest" description="Disordered" evidence="8">
    <location>
        <begin position="60"/>
        <end position="79"/>
    </location>
</feature>
<dbReference type="AlphaFoldDB" id="G7W7I3"/>
<reference evidence="11 12" key="2">
    <citation type="journal article" date="2012" name="J. Bacteriol.">
        <title>Complete genome sequences of Desulfosporosinus orientis DSM765T, Desulfosporosinus youngiae DSM17734T, Desulfosporosinus meridiei DSM13257T, and Desulfosporosinus acidiphilus DSM22704T.</title>
        <authorList>
            <person name="Pester M."/>
            <person name="Brambilla E."/>
            <person name="Alazard D."/>
            <person name="Rattei T."/>
            <person name="Weinmaier T."/>
            <person name="Han J."/>
            <person name="Lucas S."/>
            <person name="Lapidus A."/>
            <person name="Cheng J.F."/>
            <person name="Goodwin L."/>
            <person name="Pitluck S."/>
            <person name="Peters L."/>
            <person name="Ovchinnikova G."/>
            <person name="Teshima H."/>
            <person name="Detter J.C."/>
            <person name="Han C.S."/>
            <person name="Tapia R."/>
            <person name="Land M.L."/>
            <person name="Hauser L."/>
            <person name="Kyrpides N.C."/>
            <person name="Ivanova N.N."/>
            <person name="Pagani I."/>
            <person name="Huntmann M."/>
            <person name="Wei C.L."/>
            <person name="Davenport K.W."/>
            <person name="Daligault H."/>
            <person name="Chain P.S."/>
            <person name="Chen A."/>
            <person name="Mavromatis K."/>
            <person name="Markowitz V."/>
            <person name="Szeto E."/>
            <person name="Mikhailova N."/>
            <person name="Pati A."/>
            <person name="Wagner M."/>
            <person name="Woyke T."/>
            <person name="Ollivier B."/>
            <person name="Klenk H.P."/>
            <person name="Spring S."/>
            <person name="Loy A."/>
        </authorList>
    </citation>
    <scope>NUCLEOTIDE SEQUENCE [LARGE SCALE GENOMIC DNA]</scope>
    <source>
        <strain evidence="12">ATCC 19365 / DSM 765 / NCIMB 8382 / VKM B-1628</strain>
    </source>
</reference>
<dbReference type="PROSITE" id="PS51257">
    <property type="entry name" value="PROKAR_LIPOPROTEIN"/>
    <property type="match status" value="1"/>
</dbReference>
<dbReference type="InterPro" id="IPR038501">
    <property type="entry name" value="Spore_GerAC_C_sf"/>
</dbReference>
<dbReference type="GO" id="GO:0016020">
    <property type="term" value="C:membrane"/>
    <property type="evidence" value="ECO:0007669"/>
    <property type="project" value="UniProtKB-SubCell"/>
</dbReference>
<evidence type="ECO:0000256" key="2">
    <source>
        <dbReference type="ARBA" id="ARBA00007886"/>
    </source>
</evidence>
<protein>
    <submittedName>
        <fullName evidence="11">Germination protein, Ger(X)C family</fullName>
    </submittedName>
</protein>
<accession>G7W7I3</accession>
<dbReference type="Proteomes" id="UP000006346">
    <property type="component" value="Chromosome"/>
</dbReference>
<reference evidence="12" key="1">
    <citation type="submission" date="2011-11" db="EMBL/GenBank/DDBJ databases">
        <title>Complete sequence of Desulfosporosinus orientis DSM 765.</title>
        <authorList>
            <person name="Lucas S."/>
            <person name="Han J."/>
            <person name="Lapidus A."/>
            <person name="Cheng J.-F."/>
            <person name="Goodwin L."/>
            <person name="Pitluck S."/>
            <person name="Peters L."/>
            <person name="Ovchinnikova G."/>
            <person name="Teshima H."/>
            <person name="Detter J.C."/>
            <person name="Han C."/>
            <person name="Tapia R."/>
            <person name="Land M."/>
            <person name="Hauser L."/>
            <person name="Kyrpides N."/>
            <person name="Ivanova N."/>
            <person name="Pagani I."/>
            <person name="Pester M."/>
            <person name="Spring S."/>
            <person name="Ollivier B."/>
            <person name="Rattei T."/>
            <person name="Klenk H.-P."/>
            <person name="Wagner M."/>
            <person name="Loy A."/>
            <person name="Woyke T."/>
        </authorList>
    </citation>
    <scope>NUCLEOTIDE SEQUENCE [LARGE SCALE GENOMIC DNA]</scope>
    <source>
        <strain evidence="12">ATCC 19365 / DSM 765 / NCIMB 8382 / VKM B-1628</strain>
    </source>
</reference>
<dbReference type="NCBIfam" id="TIGR02887">
    <property type="entry name" value="spore_ger_x_C"/>
    <property type="match status" value="1"/>
</dbReference>
<evidence type="ECO:0000256" key="6">
    <source>
        <dbReference type="ARBA" id="ARBA00023139"/>
    </source>
</evidence>
<dbReference type="InterPro" id="IPR008844">
    <property type="entry name" value="Spore_GerAC-like"/>
</dbReference>
<name>G7W7I3_DESOD</name>
<evidence type="ECO:0000256" key="1">
    <source>
        <dbReference type="ARBA" id="ARBA00004635"/>
    </source>
</evidence>
<evidence type="ECO:0000313" key="11">
    <source>
        <dbReference type="EMBL" id="AET65902.1"/>
    </source>
</evidence>
<dbReference type="InterPro" id="IPR046953">
    <property type="entry name" value="Spore_GerAC-like_C"/>
</dbReference>
<dbReference type="RefSeq" id="WP_014182731.1">
    <property type="nucleotide sequence ID" value="NC_016584.1"/>
</dbReference>
<feature type="domain" description="Spore germination protein N-terminal" evidence="10">
    <location>
        <begin position="28"/>
        <end position="197"/>
    </location>
</feature>
<evidence type="ECO:0000256" key="8">
    <source>
        <dbReference type="SAM" id="MobiDB-lite"/>
    </source>
</evidence>
<feature type="domain" description="Spore germination GerAC-like C-terminal" evidence="9">
    <location>
        <begin position="220"/>
        <end position="383"/>
    </location>
</feature>
<dbReference type="eggNOG" id="ENOG502Z9N7">
    <property type="taxonomic scope" value="Bacteria"/>
</dbReference>
<feature type="compositionally biased region" description="Low complexity" evidence="8">
    <location>
        <begin position="66"/>
        <end position="76"/>
    </location>
</feature>
<comment type="subcellular location">
    <subcellularLocation>
        <location evidence="1">Membrane</location>
        <topology evidence="1">Lipid-anchor</topology>
    </subcellularLocation>
</comment>
<keyword evidence="5" id="KW-0472">Membrane</keyword>
<keyword evidence="6" id="KW-0564">Palmitate</keyword>
<dbReference type="PATRIC" id="fig|768706.3.peg.143"/>
<comment type="similarity">
    <text evidence="2">Belongs to the GerABKC lipoprotein family.</text>
</comment>
<dbReference type="OrthoDB" id="9816067at2"/>
<dbReference type="Gene3D" id="3.30.300.210">
    <property type="entry name" value="Nutrient germinant receptor protein C, domain 3"/>
    <property type="match status" value="1"/>
</dbReference>
<sequence length="395" mass="44688">MPPLRKPTTFLLIMTLLCIITLSGCWSAHELNDEYILLGESIDKVGDHIQITFQLITPERDADGKSSAGQSSSQSGTPFFLVTGEGKSIAEAIKDYHTKLPRFVYAGHLEVVFISEDVAKEGIMPYLDLYARHYWSLDSSWLVITRGPARDMLTVQNPLMKYQTMGLQQRVKKQALKISTLSNFLVQYHTDSGMQVLTTAKIDSPAMPKGYEMEEWMVSNTALFRQDKLVGYLSPQEAECYNYFNQGFQETSFSLKTSPFCPEENLVVALNGKPPVIETTLGDEGLELSVKVKLDFALTEDTCNVKLAGKQDIIALEESVNEELSDRLMEMIKHTQQEQIDVFNIADRLHAMNPELWDEVKDNWPEVYSELPLKIEVDARYRNSRAMSTGPGYKE</sequence>
<dbReference type="Pfam" id="PF25198">
    <property type="entry name" value="Spore_GerAC_N"/>
    <property type="match status" value="1"/>
</dbReference>
<dbReference type="GO" id="GO:0009847">
    <property type="term" value="P:spore germination"/>
    <property type="evidence" value="ECO:0007669"/>
    <property type="project" value="InterPro"/>
</dbReference>
<keyword evidence="12" id="KW-1185">Reference proteome</keyword>
<proteinExistence type="inferred from homology"/>
<dbReference type="KEGG" id="dor:Desor_0183"/>
<dbReference type="PANTHER" id="PTHR35789">
    <property type="entry name" value="SPORE GERMINATION PROTEIN B3"/>
    <property type="match status" value="1"/>
</dbReference>
<evidence type="ECO:0000256" key="5">
    <source>
        <dbReference type="ARBA" id="ARBA00023136"/>
    </source>
</evidence>
<keyword evidence="4" id="KW-0732">Signal</keyword>
<dbReference type="EMBL" id="CP003108">
    <property type="protein sequence ID" value="AET65902.1"/>
    <property type="molecule type" value="Genomic_DNA"/>
</dbReference>
<keyword evidence="7" id="KW-0449">Lipoprotein</keyword>
<evidence type="ECO:0000256" key="7">
    <source>
        <dbReference type="ARBA" id="ARBA00023288"/>
    </source>
</evidence>
<evidence type="ECO:0000313" key="12">
    <source>
        <dbReference type="Proteomes" id="UP000006346"/>
    </source>
</evidence>
<dbReference type="PANTHER" id="PTHR35789:SF1">
    <property type="entry name" value="SPORE GERMINATION PROTEIN B3"/>
    <property type="match status" value="1"/>
</dbReference>
<evidence type="ECO:0000259" key="9">
    <source>
        <dbReference type="Pfam" id="PF05504"/>
    </source>
</evidence>
<evidence type="ECO:0000256" key="3">
    <source>
        <dbReference type="ARBA" id="ARBA00022544"/>
    </source>
</evidence>
<dbReference type="HOGENOM" id="CLU_051140_0_0_9"/>
<evidence type="ECO:0000259" key="10">
    <source>
        <dbReference type="Pfam" id="PF25198"/>
    </source>
</evidence>